<protein>
    <submittedName>
        <fullName evidence="8">Aromatic hydrocarbon degradation protein</fullName>
    </submittedName>
</protein>
<evidence type="ECO:0000256" key="2">
    <source>
        <dbReference type="ARBA" id="ARBA00008163"/>
    </source>
</evidence>
<evidence type="ECO:0000256" key="7">
    <source>
        <dbReference type="ARBA" id="ARBA00023237"/>
    </source>
</evidence>
<dbReference type="AlphaFoldDB" id="A0A023WU76"/>
<dbReference type="Proteomes" id="UP000025238">
    <property type="component" value="Chromosome"/>
</dbReference>
<evidence type="ECO:0000313" key="9">
    <source>
        <dbReference type="Proteomes" id="UP000025238"/>
    </source>
</evidence>
<gene>
    <name evidence="8" type="ORF">UIB01_14740</name>
</gene>
<name>A0A023WU76_STUST</name>
<reference evidence="8 9" key="1">
    <citation type="submission" date="2014-03" db="EMBL/GenBank/DDBJ databases">
        <title>Complete genome sequence of Pseudomonas stutzeri 19SMN4.</title>
        <authorList>
            <person name="Brunet-Galmes I."/>
            <person name="Nogales B."/>
            <person name="Busquets A."/>
            <person name="Pena A."/>
            <person name="Gomila M."/>
            <person name="Garcia-Valdes E."/>
            <person name="Lalucat J."/>
            <person name="Bennasar A."/>
            <person name="Bosch R."/>
        </authorList>
    </citation>
    <scope>NUCLEOTIDE SEQUENCE [LARGE SCALE GENOMIC DNA]</scope>
    <source>
        <strain evidence="8 9">19SMN4</strain>
    </source>
</reference>
<sequence length="433" mass="47036">MQVPNRWLLHPLVVACIVLGVHTPAMAGGLILYEVGTDNVGLANAGAAARAQDPGTMLSNVAGLSYLEGTQVTLGAQLLYGDMEFSPDANTNVPGSSSGNIIGWLPGGSLFVSRQLDERWTVGFASYGDFGLGIDYDDGWSGRYYMQNATLMGITFMPSVAYRINDNWSVGAGLRVMYALMNSELAVDNNPAGYLSVPDGEMTYEDDDIGYGTSLGLIYQPQEGTRIGLSYTSAIDLEFKDRFDPEGLRPGVADALASRGILGATTQISMEVPQTLTLSLYHQLDPTWAILASVGWQDWSNFGEVGIQLDSGDPVDTTLDANYDDTWHLSLGTQYRMSPKLLWSAGVAYDSSPVSDRDRTLSMPIGETWRFATGVTYALDRNSELNLSYALAWMGDMEVSQSKRLPLDDPKTVSGSFDNSLMHAFSGSMTWRF</sequence>
<proteinExistence type="inferred from homology"/>
<dbReference type="GO" id="GO:0009279">
    <property type="term" value="C:cell outer membrane"/>
    <property type="evidence" value="ECO:0007669"/>
    <property type="project" value="UniProtKB-SubCell"/>
</dbReference>
<dbReference type="SUPFAM" id="SSF56935">
    <property type="entry name" value="Porins"/>
    <property type="match status" value="1"/>
</dbReference>
<dbReference type="Pfam" id="PF03349">
    <property type="entry name" value="Toluene_X"/>
    <property type="match status" value="1"/>
</dbReference>
<dbReference type="Gene3D" id="2.40.160.60">
    <property type="entry name" value="Outer membrane protein transport protein (OMPP1/FadL/TodX)"/>
    <property type="match status" value="1"/>
</dbReference>
<dbReference type="PANTHER" id="PTHR35093:SF8">
    <property type="entry name" value="OUTER MEMBRANE PROTEIN NMB0088-RELATED"/>
    <property type="match status" value="1"/>
</dbReference>
<keyword evidence="7" id="KW-0998">Cell outer membrane</keyword>
<dbReference type="PANTHER" id="PTHR35093">
    <property type="entry name" value="OUTER MEMBRANE PROTEIN NMB0088-RELATED"/>
    <property type="match status" value="1"/>
</dbReference>
<evidence type="ECO:0000256" key="1">
    <source>
        <dbReference type="ARBA" id="ARBA00004571"/>
    </source>
</evidence>
<dbReference type="OrthoDB" id="19849at2"/>
<dbReference type="InterPro" id="IPR005017">
    <property type="entry name" value="OMPP1/FadL/TodX"/>
</dbReference>
<dbReference type="PATRIC" id="fig|316.97.peg.2950"/>
<dbReference type="GO" id="GO:0015483">
    <property type="term" value="F:long-chain fatty acid transporting porin activity"/>
    <property type="evidence" value="ECO:0007669"/>
    <property type="project" value="TreeGrafter"/>
</dbReference>
<evidence type="ECO:0000313" key="8">
    <source>
        <dbReference type="EMBL" id="AHY43668.1"/>
    </source>
</evidence>
<evidence type="ECO:0000256" key="3">
    <source>
        <dbReference type="ARBA" id="ARBA00022452"/>
    </source>
</evidence>
<comment type="subcellular location">
    <subcellularLocation>
        <location evidence="1">Cell outer membrane</location>
        <topology evidence="1">Multi-pass membrane protein</topology>
    </subcellularLocation>
</comment>
<keyword evidence="5" id="KW-0732">Signal</keyword>
<keyword evidence="3" id="KW-1134">Transmembrane beta strand</keyword>
<comment type="similarity">
    <text evidence="2">Belongs to the OmpP1/FadL family.</text>
</comment>
<dbReference type="EMBL" id="CP007509">
    <property type="protein sequence ID" value="AHY43668.1"/>
    <property type="molecule type" value="Genomic_DNA"/>
</dbReference>
<accession>A0A023WU76</accession>
<evidence type="ECO:0000256" key="5">
    <source>
        <dbReference type="ARBA" id="ARBA00022729"/>
    </source>
</evidence>
<keyword evidence="4" id="KW-0812">Transmembrane</keyword>
<evidence type="ECO:0000256" key="4">
    <source>
        <dbReference type="ARBA" id="ARBA00022692"/>
    </source>
</evidence>
<dbReference type="KEGG" id="pstu:UIB01_14740"/>
<keyword evidence="6" id="KW-0472">Membrane</keyword>
<organism evidence="8 9">
    <name type="scientific">Stutzerimonas stutzeri</name>
    <name type="common">Pseudomonas stutzeri</name>
    <dbReference type="NCBI Taxonomy" id="316"/>
    <lineage>
        <taxon>Bacteria</taxon>
        <taxon>Pseudomonadati</taxon>
        <taxon>Pseudomonadota</taxon>
        <taxon>Gammaproteobacteria</taxon>
        <taxon>Pseudomonadales</taxon>
        <taxon>Pseudomonadaceae</taxon>
        <taxon>Stutzerimonas</taxon>
    </lineage>
</organism>
<evidence type="ECO:0000256" key="6">
    <source>
        <dbReference type="ARBA" id="ARBA00023136"/>
    </source>
</evidence>